<dbReference type="GO" id="GO:0070373">
    <property type="term" value="P:negative regulation of ERK1 and ERK2 cascade"/>
    <property type="evidence" value="ECO:0007669"/>
    <property type="project" value="TreeGrafter"/>
</dbReference>
<evidence type="ECO:0000259" key="8">
    <source>
        <dbReference type="PROSITE" id="PS50056"/>
    </source>
</evidence>
<evidence type="ECO:0000313" key="9">
    <source>
        <dbReference type="Proteomes" id="UP000035642"/>
    </source>
</evidence>
<evidence type="ECO:0000256" key="5">
    <source>
        <dbReference type="ARBA" id="ARBA00022801"/>
    </source>
</evidence>
<keyword evidence="7" id="KW-0472">Membrane</keyword>
<dbReference type="InterPro" id="IPR016130">
    <property type="entry name" value="Tyr_Pase_AS"/>
</dbReference>
<evidence type="ECO:0000256" key="7">
    <source>
        <dbReference type="ARBA" id="ARBA00023136"/>
    </source>
</evidence>
<dbReference type="PROSITE" id="PS00383">
    <property type="entry name" value="TYR_PHOSPHATASE_1"/>
    <property type="match status" value="1"/>
</dbReference>
<dbReference type="PRINTS" id="PR00700">
    <property type="entry name" value="PRTYPHPHTASE"/>
</dbReference>
<dbReference type="AlphaFoldDB" id="A0A0K0DAF4"/>
<dbReference type="Pfam" id="PF00102">
    <property type="entry name" value="Y_phosphatase"/>
    <property type="match status" value="1"/>
</dbReference>
<dbReference type="GO" id="GO:0012505">
    <property type="term" value="C:endomembrane system"/>
    <property type="evidence" value="ECO:0007669"/>
    <property type="project" value="UniProtKB-SubCell"/>
</dbReference>
<keyword evidence="4" id="KW-0597">Phosphoprotein</keyword>
<accession>A0A0K0DAF4</accession>
<dbReference type="GO" id="GO:0005634">
    <property type="term" value="C:nucleus"/>
    <property type="evidence" value="ECO:0007669"/>
    <property type="project" value="TreeGrafter"/>
</dbReference>
<evidence type="ECO:0000256" key="2">
    <source>
        <dbReference type="ARBA" id="ARBA00009701"/>
    </source>
</evidence>
<dbReference type="GO" id="GO:0046426">
    <property type="term" value="P:negative regulation of receptor signaling pathway via JAK-STAT"/>
    <property type="evidence" value="ECO:0007669"/>
    <property type="project" value="TreeGrafter"/>
</dbReference>
<dbReference type="GO" id="GO:0005737">
    <property type="term" value="C:cytoplasm"/>
    <property type="evidence" value="ECO:0007669"/>
    <property type="project" value="TreeGrafter"/>
</dbReference>
<keyword evidence="6" id="KW-0904">Protein phosphatase</keyword>
<dbReference type="GO" id="GO:0019901">
    <property type="term" value="F:protein kinase binding"/>
    <property type="evidence" value="ECO:0007669"/>
    <property type="project" value="TreeGrafter"/>
</dbReference>
<keyword evidence="5" id="KW-0378">Hydrolase</keyword>
<evidence type="ECO:0000256" key="4">
    <source>
        <dbReference type="ARBA" id="ARBA00022553"/>
    </source>
</evidence>
<dbReference type="EC" id="3.1.3.48" evidence="3"/>
<dbReference type="STRING" id="6313.A0A0K0DAF4"/>
<organism evidence="9 10">
    <name type="scientific">Angiostrongylus cantonensis</name>
    <name type="common">Rat lungworm</name>
    <dbReference type="NCBI Taxonomy" id="6313"/>
    <lineage>
        <taxon>Eukaryota</taxon>
        <taxon>Metazoa</taxon>
        <taxon>Ecdysozoa</taxon>
        <taxon>Nematoda</taxon>
        <taxon>Chromadorea</taxon>
        <taxon>Rhabditida</taxon>
        <taxon>Rhabditina</taxon>
        <taxon>Rhabditomorpha</taxon>
        <taxon>Strongyloidea</taxon>
        <taxon>Metastrongylidae</taxon>
        <taxon>Angiostrongylus</taxon>
    </lineage>
</organism>
<name>A0A0K0DAF4_ANGCA</name>
<dbReference type="InterPro" id="IPR000387">
    <property type="entry name" value="Tyr_Pase_dom"/>
</dbReference>
<comment type="similarity">
    <text evidence="2">Belongs to the protein-tyrosine phosphatase family. Non-receptor class 1 subfamily.</text>
</comment>
<evidence type="ECO:0000313" key="10">
    <source>
        <dbReference type="WBParaSite" id="ACAC_0000724701-mRNA-1"/>
    </source>
</evidence>
<sequence>MVWEQKVPAVIMLNRIVENGRDKLNICTYYFTADQNVLSTFDDEPPCVVHCSAGIGRSGTFIIVDGVLRMVYSFINFIAIIQRFGLIQTPQQLMFSWHAIIDALQQRNVRVGTNLLKKLLSISFDKMRKNMLLVS</sequence>
<comment type="subcellular location">
    <subcellularLocation>
        <location evidence="1">Endomembrane system</location>
    </subcellularLocation>
</comment>
<dbReference type="InterPro" id="IPR003595">
    <property type="entry name" value="Tyr_Pase_cat"/>
</dbReference>
<evidence type="ECO:0000256" key="6">
    <source>
        <dbReference type="ARBA" id="ARBA00022912"/>
    </source>
</evidence>
<dbReference type="InterPro" id="IPR000242">
    <property type="entry name" value="PTP_cat"/>
</dbReference>
<dbReference type="InterPro" id="IPR051985">
    <property type="entry name" value="NR_tyrosine_phosphatase"/>
</dbReference>
<dbReference type="PANTHER" id="PTHR46047">
    <property type="entry name" value="TYROSINE-PROTEIN PHOSPHATASE NON-RECEPTOR TYPE 61F"/>
    <property type="match status" value="1"/>
</dbReference>
<dbReference type="InterPro" id="IPR029021">
    <property type="entry name" value="Prot-tyrosine_phosphatase-like"/>
</dbReference>
<keyword evidence="9" id="KW-1185">Reference proteome</keyword>
<evidence type="ECO:0000256" key="3">
    <source>
        <dbReference type="ARBA" id="ARBA00013064"/>
    </source>
</evidence>
<dbReference type="GO" id="GO:0004726">
    <property type="term" value="F:non-membrane spanning protein tyrosine phosphatase activity"/>
    <property type="evidence" value="ECO:0007669"/>
    <property type="project" value="TreeGrafter"/>
</dbReference>
<dbReference type="PROSITE" id="PS50056">
    <property type="entry name" value="TYR_PHOSPHATASE_2"/>
    <property type="match status" value="1"/>
</dbReference>
<protein>
    <recommendedName>
        <fullName evidence="3">protein-tyrosine-phosphatase</fullName>
        <ecNumber evidence="3">3.1.3.48</ecNumber>
    </recommendedName>
</protein>
<feature type="domain" description="Tyrosine specific protein phosphatases" evidence="8">
    <location>
        <begin position="28"/>
        <end position="94"/>
    </location>
</feature>
<dbReference type="PANTHER" id="PTHR46047:SF3">
    <property type="entry name" value="TYROSINE-PROTEIN PHOSPHATASE NON-RECEPTOR TYPE 61F"/>
    <property type="match status" value="1"/>
</dbReference>
<proteinExistence type="inferred from homology"/>
<dbReference type="Gene3D" id="3.90.190.10">
    <property type="entry name" value="Protein tyrosine phosphatase superfamily"/>
    <property type="match status" value="2"/>
</dbReference>
<reference evidence="10" key="2">
    <citation type="submission" date="2017-02" db="UniProtKB">
        <authorList>
            <consortium name="WormBaseParasite"/>
        </authorList>
    </citation>
    <scope>IDENTIFICATION</scope>
</reference>
<dbReference type="SMART" id="SM00404">
    <property type="entry name" value="PTPc_motif"/>
    <property type="match status" value="1"/>
</dbReference>
<dbReference type="SUPFAM" id="SSF52799">
    <property type="entry name" value="(Phosphotyrosine protein) phosphatases II"/>
    <property type="match status" value="1"/>
</dbReference>
<dbReference type="Proteomes" id="UP000035642">
    <property type="component" value="Unassembled WGS sequence"/>
</dbReference>
<evidence type="ECO:0000256" key="1">
    <source>
        <dbReference type="ARBA" id="ARBA00004308"/>
    </source>
</evidence>
<reference evidence="9" key="1">
    <citation type="submission" date="2012-09" db="EMBL/GenBank/DDBJ databases">
        <authorList>
            <person name="Martin A.A."/>
        </authorList>
    </citation>
    <scope>NUCLEOTIDE SEQUENCE</scope>
</reference>
<dbReference type="WBParaSite" id="ACAC_0000724701-mRNA-1">
    <property type="protein sequence ID" value="ACAC_0000724701-mRNA-1"/>
    <property type="gene ID" value="ACAC_0000724701"/>
</dbReference>